<dbReference type="Proteomes" id="UP000032871">
    <property type="component" value="Unassembled WGS sequence"/>
</dbReference>
<dbReference type="GO" id="GO:0016747">
    <property type="term" value="F:acyltransferase activity, transferring groups other than amino-acyl groups"/>
    <property type="evidence" value="ECO:0007669"/>
    <property type="project" value="InterPro"/>
</dbReference>
<feature type="domain" description="N-acetyltransferase" evidence="1">
    <location>
        <begin position="1"/>
        <end position="144"/>
    </location>
</feature>
<sequence length="144" mass="16907">MSVSIIEMSERDFEICNEELSSFRWRYIDFQPSGKPLLFSIYSEQHLVGYVHIILMKNAPDEVADGELYKIFIFPKYQKKGYGKKAAKLAIDWIYQNCNELYLEVVDDVIDFWDKILGGYSEQYSIRLEDPATSNTTKYIFSKN</sequence>
<comment type="caution">
    <text evidence="2">The sequence shown here is derived from an EMBL/GenBank/DDBJ whole genome shotgun (WGS) entry which is preliminary data.</text>
</comment>
<dbReference type="Gene3D" id="3.40.630.30">
    <property type="match status" value="1"/>
</dbReference>
<evidence type="ECO:0000259" key="1">
    <source>
        <dbReference type="PROSITE" id="PS51186"/>
    </source>
</evidence>
<accession>E6KYF3</accession>
<dbReference type="RefSeq" id="WP_006718677.1">
    <property type="nucleotide sequence ID" value="NZ_GL622200.1"/>
</dbReference>
<reference evidence="2 3" key="1">
    <citation type="submission" date="2010-12" db="EMBL/GenBank/DDBJ databases">
        <authorList>
            <person name="Muzny D."/>
            <person name="Qin X."/>
            <person name="Deng J."/>
            <person name="Jiang H."/>
            <person name="Liu Y."/>
            <person name="Qu J."/>
            <person name="Song X.-Z."/>
            <person name="Zhang L."/>
            <person name="Thornton R."/>
            <person name="Coyle M."/>
            <person name="Francisco L."/>
            <person name="Jackson L."/>
            <person name="Javaid M."/>
            <person name="Korchina V."/>
            <person name="Kovar C."/>
            <person name="Mata R."/>
            <person name="Mathew T."/>
            <person name="Ngo R."/>
            <person name="Nguyen L."/>
            <person name="Nguyen N."/>
            <person name="Okwuonu G."/>
            <person name="Ongeri F."/>
            <person name="Pham C."/>
            <person name="Simmons D."/>
            <person name="Wilczek-Boney K."/>
            <person name="Hale W."/>
            <person name="Jakkamsetti A."/>
            <person name="Pham P."/>
            <person name="Ruth R."/>
            <person name="San Lucas F."/>
            <person name="Warren J."/>
            <person name="Zhang J."/>
            <person name="Zhao Z."/>
            <person name="Zhou C."/>
            <person name="Zhu D."/>
            <person name="Lee S."/>
            <person name="Bess C."/>
            <person name="Blankenburg K."/>
            <person name="Forbes L."/>
            <person name="Fu Q."/>
            <person name="Gubbala S."/>
            <person name="Hirani K."/>
            <person name="Jayaseelan J.C."/>
            <person name="Lara F."/>
            <person name="Munidasa M."/>
            <person name="Palculict T."/>
            <person name="Patil S."/>
            <person name="Pu L.-L."/>
            <person name="Saada N."/>
            <person name="Tang L."/>
            <person name="Weissenberger G."/>
            <person name="Zhu Y."/>
            <person name="Hemphill L."/>
            <person name="Shang Y."/>
            <person name="Youmans B."/>
            <person name="Ayvaz T."/>
            <person name="Ross M."/>
            <person name="Santibanez J."/>
            <person name="Aqrawi P."/>
            <person name="Gross S."/>
            <person name="Joshi V."/>
            <person name="Fowler G."/>
            <person name="Nazareth L."/>
            <person name="Reid J."/>
            <person name="Worley K."/>
            <person name="Petrosino J."/>
            <person name="Highlander S."/>
            <person name="Gibbs R."/>
        </authorList>
    </citation>
    <scope>NUCLEOTIDE SEQUENCE [LARGE SCALE GENOMIC DNA]</scope>
    <source>
        <strain evidence="2 3">ATCC 33393</strain>
    </source>
</reference>
<dbReference type="HOGENOM" id="CLU_1792374_0_0_6"/>
<evidence type="ECO:0000313" key="3">
    <source>
        <dbReference type="Proteomes" id="UP000032871"/>
    </source>
</evidence>
<gene>
    <name evidence="2" type="ORF">HMPREF9064_1185</name>
</gene>
<dbReference type="PROSITE" id="PS51186">
    <property type="entry name" value="GNAT"/>
    <property type="match status" value="1"/>
</dbReference>
<dbReference type="Pfam" id="PF00583">
    <property type="entry name" value="Acetyltransf_1"/>
    <property type="match status" value="1"/>
</dbReference>
<keyword evidence="2" id="KW-0808">Transferase</keyword>
<dbReference type="InterPro" id="IPR016181">
    <property type="entry name" value="Acyl_CoA_acyltransferase"/>
</dbReference>
<protein>
    <submittedName>
        <fullName evidence="2">GNAT family acetyltransferase</fullName>
    </submittedName>
</protein>
<proteinExistence type="predicted"/>
<keyword evidence="3" id="KW-1185">Reference proteome</keyword>
<dbReference type="AlphaFoldDB" id="E6KYF3"/>
<dbReference type="InterPro" id="IPR000182">
    <property type="entry name" value="GNAT_dom"/>
</dbReference>
<dbReference type="SUPFAM" id="SSF55729">
    <property type="entry name" value="Acyl-CoA N-acyltransferases (Nat)"/>
    <property type="match status" value="1"/>
</dbReference>
<dbReference type="EMBL" id="AEPS01000007">
    <property type="protein sequence ID" value="EFU67507.1"/>
    <property type="molecule type" value="Genomic_DNA"/>
</dbReference>
<name>E6KYF3_9PAST</name>
<dbReference type="GeneID" id="60800581"/>
<evidence type="ECO:0000313" key="2">
    <source>
        <dbReference type="EMBL" id="EFU67507.1"/>
    </source>
</evidence>
<organism evidence="2 3">
    <name type="scientific">Aggregatibacter segnis ATCC 33393</name>
    <dbReference type="NCBI Taxonomy" id="888057"/>
    <lineage>
        <taxon>Bacteria</taxon>
        <taxon>Pseudomonadati</taxon>
        <taxon>Pseudomonadota</taxon>
        <taxon>Gammaproteobacteria</taxon>
        <taxon>Pasteurellales</taxon>
        <taxon>Pasteurellaceae</taxon>
        <taxon>Aggregatibacter</taxon>
    </lineage>
</organism>